<dbReference type="AlphaFoldDB" id="A0A9Q3KYI4"/>
<proteinExistence type="predicted"/>
<sequence length="165" mass="19304">MENKPHNTLNQSIVMDFNKFSFIMKEMSNITHNLSVMMNNNCRCNQYTPCRQHRIPTTRSTAWLNRKHLSNIKTRGTHQKKNIINSENRNPWSSLNKKLMKNTFSEDTLSNSDTNSSYNTAFILSFNFFNLIAQSDNPTKPFRQPTSYLAVGYDQEIMKHKECSK</sequence>
<evidence type="ECO:0000313" key="2">
    <source>
        <dbReference type="Proteomes" id="UP000765509"/>
    </source>
</evidence>
<protein>
    <submittedName>
        <fullName evidence="1">Uncharacterized protein</fullName>
    </submittedName>
</protein>
<organism evidence="1 2">
    <name type="scientific">Austropuccinia psidii MF-1</name>
    <dbReference type="NCBI Taxonomy" id="1389203"/>
    <lineage>
        <taxon>Eukaryota</taxon>
        <taxon>Fungi</taxon>
        <taxon>Dikarya</taxon>
        <taxon>Basidiomycota</taxon>
        <taxon>Pucciniomycotina</taxon>
        <taxon>Pucciniomycetes</taxon>
        <taxon>Pucciniales</taxon>
        <taxon>Sphaerophragmiaceae</taxon>
        <taxon>Austropuccinia</taxon>
    </lineage>
</organism>
<reference evidence="1" key="1">
    <citation type="submission" date="2021-03" db="EMBL/GenBank/DDBJ databases">
        <title>Draft genome sequence of rust myrtle Austropuccinia psidii MF-1, a brazilian biotype.</title>
        <authorList>
            <person name="Quecine M.C."/>
            <person name="Pachon D.M.R."/>
            <person name="Bonatelli M.L."/>
            <person name="Correr F.H."/>
            <person name="Franceschini L.M."/>
            <person name="Leite T.F."/>
            <person name="Margarido G.R.A."/>
            <person name="Almeida C.A."/>
            <person name="Ferrarezi J.A."/>
            <person name="Labate C.A."/>
        </authorList>
    </citation>
    <scope>NUCLEOTIDE SEQUENCE</scope>
    <source>
        <strain evidence="1">MF-1</strain>
    </source>
</reference>
<name>A0A9Q3KYI4_9BASI</name>
<accession>A0A9Q3KYI4</accession>
<comment type="caution">
    <text evidence="1">The sequence shown here is derived from an EMBL/GenBank/DDBJ whole genome shotgun (WGS) entry which is preliminary data.</text>
</comment>
<keyword evidence="2" id="KW-1185">Reference proteome</keyword>
<evidence type="ECO:0000313" key="1">
    <source>
        <dbReference type="EMBL" id="MBW0589347.1"/>
    </source>
</evidence>
<dbReference type="EMBL" id="AVOT02133848">
    <property type="protein sequence ID" value="MBW0589347.1"/>
    <property type="molecule type" value="Genomic_DNA"/>
</dbReference>
<dbReference type="Proteomes" id="UP000765509">
    <property type="component" value="Unassembled WGS sequence"/>
</dbReference>
<gene>
    <name evidence="1" type="ORF">O181_129062</name>
</gene>